<dbReference type="RefSeq" id="WP_119671802.1">
    <property type="nucleotide sequence ID" value="NZ_QXED01000018.1"/>
</dbReference>
<dbReference type="GO" id="GO:0046872">
    <property type="term" value="F:metal ion binding"/>
    <property type="evidence" value="ECO:0007669"/>
    <property type="project" value="InterPro"/>
</dbReference>
<gene>
    <name evidence="1" type="ORF">DYU11_31835</name>
</gene>
<dbReference type="Proteomes" id="UP000283523">
    <property type="component" value="Unassembled WGS sequence"/>
</dbReference>
<dbReference type="OrthoDB" id="677920at2"/>
<accession>A0A418LW11</accession>
<dbReference type="EMBL" id="QXED01000018">
    <property type="protein sequence ID" value="RIV17446.1"/>
    <property type="molecule type" value="Genomic_DNA"/>
</dbReference>
<proteinExistence type="predicted"/>
<evidence type="ECO:0000313" key="2">
    <source>
        <dbReference type="Proteomes" id="UP000283523"/>
    </source>
</evidence>
<keyword evidence="2" id="KW-1185">Reference proteome</keyword>
<dbReference type="AlphaFoldDB" id="A0A418LW11"/>
<organism evidence="1 2">
    <name type="scientific">Fibrisoma montanum</name>
    <dbReference type="NCBI Taxonomy" id="2305895"/>
    <lineage>
        <taxon>Bacteria</taxon>
        <taxon>Pseudomonadati</taxon>
        <taxon>Bacteroidota</taxon>
        <taxon>Cytophagia</taxon>
        <taxon>Cytophagales</taxon>
        <taxon>Spirosomataceae</taxon>
        <taxon>Fibrisoma</taxon>
    </lineage>
</organism>
<sequence>METIKLKTNIKCGGCIATVTPFLNESVGAGNWQVDTQNPDKILTVQTEAVTADTVKAAVQQAGYKAELLS</sequence>
<dbReference type="SUPFAM" id="SSF55008">
    <property type="entry name" value="HMA, heavy metal-associated domain"/>
    <property type="match status" value="1"/>
</dbReference>
<evidence type="ECO:0000313" key="1">
    <source>
        <dbReference type="EMBL" id="RIV17446.1"/>
    </source>
</evidence>
<name>A0A418LW11_9BACT</name>
<dbReference type="InterPro" id="IPR036163">
    <property type="entry name" value="HMA_dom_sf"/>
</dbReference>
<comment type="caution">
    <text evidence="1">The sequence shown here is derived from an EMBL/GenBank/DDBJ whole genome shotgun (WGS) entry which is preliminary data.</text>
</comment>
<reference evidence="1 2" key="1">
    <citation type="submission" date="2018-08" db="EMBL/GenBank/DDBJ databases">
        <title>Fibrisoma montanum sp. nov., isolated from Danxia mountain soil.</title>
        <authorList>
            <person name="Huang Y."/>
        </authorList>
    </citation>
    <scope>NUCLEOTIDE SEQUENCE [LARGE SCALE GENOMIC DNA]</scope>
    <source>
        <strain evidence="1 2">HYT19</strain>
    </source>
</reference>
<protein>
    <submittedName>
        <fullName evidence="1">Copper chaperone</fullName>
    </submittedName>
</protein>
<dbReference type="Gene3D" id="3.30.70.100">
    <property type="match status" value="1"/>
</dbReference>